<feature type="region of interest" description="Disordered" evidence="1">
    <location>
        <begin position="545"/>
        <end position="568"/>
    </location>
</feature>
<feature type="compositionally biased region" description="Pro residues" evidence="1">
    <location>
        <begin position="628"/>
        <end position="641"/>
    </location>
</feature>
<dbReference type="AlphaFoldDB" id="A0A0C3ATN4"/>
<sequence length="886" mass="97617">RHPIPRSSCYIWLGTFLPLLILLDSVLYCIRFLFLRSLLGTLRARVVYLQTHKINLPVIQVNPPENLRTMDDFYRAPILQVRDARAVSNRSDVEALKNFFDNPPPFEPEANPRHSLSKSTDSRKQGKRRFFSLGKKRLSASDLEAEPYTYGLSKSSSQPIPAGTTQRTVHGSTVIMIGSPLPLLAKHTNFQTPKLEITPASPIIPPSPPVPTLQPHSNSSPDSVAVYTNAGSVNRPSTFIDDSSTHLALAKTPSDVPMAKSAPPQLVASVSESEHRLIATLDGQHAAPVSSVPFTGSILSSSSHLYRPPSVPQDGLGQDRVYVVHASVESGVARQEATHTSARMILQSVMPVEHDHRDIIITKEAPSQAVSDGFMTQVVEKENTNRCAKFQSPSGSEDTARPCTVPFNPKMPPTPSSSSSSIPALQKEASVTSIQSTISLKKRSKKHKVTSVSHRTSMPDPNQLHLEIIDLEAMDDKERAFNELSGLYKQQKYLREAEQTHHQQEIADLTARFIAQEMQIRQLVQLLQLKGVSDPEMQSIMSALGDRPSLSRGGSADSAASVDNPNLDPSRFALLRKEEQFGRMWQFSSTQEPFATLESDSHEEEPPNDTAASLVLVKRPKASVHRPPLTPAPSMPLPPVPRSRRNSHSMFIFNSAPLVGPISRSRSLTEANVSPIPHIDSFTLEQKMRELERDFGVFFNGRRNASTQSVDSGSNSEDILEFYEALGDEDFSPPTTAKNPQFILDDQDVEEEADANEITIESVPATESLSHSGSYISPILGPSPSTFHTPEVTNDLDNDWAFPADLATVTHNSGVTNFDHDALIEHARTRHTMFENVPHVETSVTYPSSRPTSIDDHTWGTLFMGIMSRPDIEQSVTGDPIESLEA</sequence>
<reference evidence="4" key="2">
    <citation type="submission" date="2015-01" db="EMBL/GenBank/DDBJ databases">
        <title>Evolutionary Origins and Diversification of the Mycorrhizal Mutualists.</title>
        <authorList>
            <consortium name="DOE Joint Genome Institute"/>
            <consortium name="Mycorrhizal Genomics Consortium"/>
            <person name="Kohler A."/>
            <person name="Kuo A."/>
            <person name="Nagy L.G."/>
            <person name="Floudas D."/>
            <person name="Copeland A."/>
            <person name="Barry K.W."/>
            <person name="Cichocki N."/>
            <person name="Veneault-Fourrey C."/>
            <person name="LaButti K."/>
            <person name="Lindquist E.A."/>
            <person name="Lipzen A."/>
            <person name="Lundell T."/>
            <person name="Morin E."/>
            <person name="Murat C."/>
            <person name="Riley R."/>
            <person name="Ohm R."/>
            <person name="Sun H."/>
            <person name="Tunlid A."/>
            <person name="Henrissat B."/>
            <person name="Grigoriev I.V."/>
            <person name="Hibbett D.S."/>
            <person name="Martin F."/>
        </authorList>
    </citation>
    <scope>NUCLEOTIDE SEQUENCE [LARGE SCALE GENOMIC DNA]</scope>
    <source>
        <strain evidence="4">MAFF 305830</strain>
    </source>
</reference>
<evidence type="ECO:0000313" key="3">
    <source>
        <dbReference type="EMBL" id="KIM27930.1"/>
    </source>
</evidence>
<accession>A0A0C3ATN4</accession>
<protein>
    <submittedName>
        <fullName evidence="3">Uncharacterized protein</fullName>
    </submittedName>
</protein>
<dbReference type="HOGENOM" id="CLU_325600_0_0_1"/>
<feature type="region of interest" description="Disordered" evidence="1">
    <location>
        <begin position="101"/>
        <end position="131"/>
    </location>
</feature>
<name>A0A0C3ATN4_SERVB</name>
<feature type="compositionally biased region" description="Polar residues" evidence="1">
    <location>
        <begin position="450"/>
        <end position="460"/>
    </location>
</feature>
<proteinExistence type="predicted"/>
<feature type="region of interest" description="Disordered" evidence="1">
    <location>
        <begin position="624"/>
        <end position="643"/>
    </location>
</feature>
<feature type="compositionally biased region" description="Basic residues" evidence="1">
    <location>
        <begin position="440"/>
        <end position="449"/>
    </location>
</feature>
<dbReference type="EMBL" id="KN824296">
    <property type="protein sequence ID" value="KIM27930.1"/>
    <property type="molecule type" value="Genomic_DNA"/>
</dbReference>
<keyword evidence="2" id="KW-0472">Membrane</keyword>
<gene>
    <name evidence="3" type="ORF">M408DRAFT_161440</name>
</gene>
<evidence type="ECO:0000256" key="2">
    <source>
        <dbReference type="SAM" id="Phobius"/>
    </source>
</evidence>
<dbReference type="OrthoDB" id="3192823at2759"/>
<feature type="transmembrane region" description="Helical" evidence="2">
    <location>
        <begin position="12"/>
        <end position="34"/>
    </location>
</feature>
<feature type="compositionally biased region" description="Polar residues" evidence="1">
    <location>
        <begin position="429"/>
        <end position="439"/>
    </location>
</feature>
<feature type="region of interest" description="Disordered" evidence="1">
    <location>
        <begin position="407"/>
        <end position="460"/>
    </location>
</feature>
<evidence type="ECO:0000256" key="1">
    <source>
        <dbReference type="SAM" id="MobiDB-lite"/>
    </source>
</evidence>
<reference evidence="3 4" key="1">
    <citation type="submission" date="2014-04" db="EMBL/GenBank/DDBJ databases">
        <authorList>
            <consortium name="DOE Joint Genome Institute"/>
            <person name="Kuo A."/>
            <person name="Zuccaro A."/>
            <person name="Kohler A."/>
            <person name="Nagy L.G."/>
            <person name="Floudas D."/>
            <person name="Copeland A."/>
            <person name="Barry K.W."/>
            <person name="Cichocki N."/>
            <person name="Veneault-Fourrey C."/>
            <person name="LaButti K."/>
            <person name="Lindquist E.A."/>
            <person name="Lipzen A."/>
            <person name="Lundell T."/>
            <person name="Morin E."/>
            <person name="Murat C."/>
            <person name="Sun H."/>
            <person name="Tunlid A."/>
            <person name="Henrissat B."/>
            <person name="Grigoriev I.V."/>
            <person name="Hibbett D.S."/>
            <person name="Martin F."/>
            <person name="Nordberg H.P."/>
            <person name="Cantor M.N."/>
            <person name="Hua S.X."/>
        </authorList>
    </citation>
    <scope>NUCLEOTIDE SEQUENCE [LARGE SCALE GENOMIC DNA]</scope>
    <source>
        <strain evidence="3 4">MAFF 305830</strain>
    </source>
</reference>
<organism evidence="3 4">
    <name type="scientific">Serendipita vermifera MAFF 305830</name>
    <dbReference type="NCBI Taxonomy" id="933852"/>
    <lineage>
        <taxon>Eukaryota</taxon>
        <taxon>Fungi</taxon>
        <taxon>Dikarya</taxon>
        <taxon>Basidiomycota</taxon>
        <taxon>Agaricomycotina</taxon>
        <taxon>Agaricomycetes</taxon>
        <taxon>Sebacinales</taxon>
        <taxon>Serendipitaceae</taxon>
        <taxon>Serendipita</taxon>
    </lineage>
</organism>
<keyword evidence="4" id="KW-1185">Reference proteome</keyword>
<dbReference type="Proteomes" id="UP000054097">
    <property type="component" value="Unassembled WGS sequence"/>
</dbReference>
<keyword evidence="2" id="KW-0812">Transmembrane</keyword>
<evidence type="ECO:0000313" key="4">
    <source>
        <dbReference type="Proteomes" id="UP000054097"/>
    </source>
</evidence>
<feature type="non-terminal residue" evidence="3">
    <location>
        <position position="1"/>
    </location>
</feature>
<keyword evidence="2" id="KW-1133">Transmembrane helix</keyword>